<evidence type="ECO:0000256" key="10">
    <source>
        <dbReference type="SAM" id="MobiDB-lite"/>
    </source>
</evidence>
<accession>A0ABT2XCR7</accession>
<evidence type="ECO:0000313" key="14">
    <source>
        <dbReference type="EMBL" id="MCV0323731.1"/>
    </source>
</evidence>
<keyword evidence="7 9" id="KW-0472">Membrane</keyword>
<feature type="domain" description="PapC N-terminal" evidence="13">
    <location>
        <begin position="35"/>
        <end position="186"/>
    </location>
</feature>
<dbReference type="Proteomes" id="UP001208054">
    <property type="component" value="Unassembled WGS sequence"/>
</dbReference>
<dbReference type="Pfam" id="PF13954">
    <property type="entry name" value="PapC_N"/>
    <property type="match status" value="1"/>
</dbReference>
<dbReference type="InterPro" id="IPR025885">
    <property type="entry name" value="PapC_N"/>
</dbReference>
<evidence type="ECO:0000256" key="9">
    <source>
        <dbReference type="RuleBase" id="RU003884"/>
    </source>
</evidence>
<dbReference type="EMBL" id="JAHWBK010000003">
    <property type="protein sequence ID" value="MCV0323731.1"/>
    <property type="molecule type" value="Genomic_DNA"/>
</dbReference>
<evidence type="ECO:0000256" key="1">
    <source>
        <dbReference type="ARBA" id="ARBA00004571"/>
    </source>
</evidence>
<evidence type="ECO:0000256" key="6">
    <source>
        <dbReference type="ARBA" id="ARBA00022729"/>
    </source>
</evidence>
<proteinExistence type="inferred from homology"/>
<dbReference type="InterPro" id="IPR000015">
    <property type="entry name" value="Fimb_usher"/>
</dbReference>
<keyword evidence="15" id="KW-1185">Reference proteome</keyword>
<feature type="chain" id="PRO_5045249100" evidence="11">
    <location>
        <begin position="31"/>
        <end position="854"/>
    </location>
</feature>
<gene>
    <name evidence="14" type="ORF">KYJ44_05325</name>
</gene>
<dbReference type="SUPFAM" id="SSF141729">
    <property type="entry name" value="FimD N-terminal domain-like"/>
    <property type="match status" value="1"/>
</dbReference>
<evidence type="ECO:0000256" key="5">
    <source>
        <dbReference type="ARBA" id="ARBA00022692"/>
    </source>
</evidence>
<evidence type="ECO:0000256" key="3">
    <source>
        <dbReference type="ARBA" id="ARBA00022448"/>
    </source>
</evidence>
<evidence type="ECO:0000259" key="12">
    <source>
        <dbReference type="Pfam" id="PF13953"/>
    </source>
</evidence>
<evidence type="ECO:0000256" key="4">
    <source>
        <dbReference type="ARBA" id="ARBA00022452"/>
    </source>
</evidence>
<reference evidence="14 15" key="1">
    <citation type="submission" date="2021-07" db="EMBL/GenBank/DDBJ databases">
        <title>Clinical implication of Pseudomonas aeruginosa: further insight on the antimicrobial resistance.</title>
        <authorList>
            <person name="Macori G."/>
            <person name="Fanning S."/>
            <person name="Alqahtani A."/>
        </authorList>
    </citation>
    <scope>NUCLEOTIDE SEQUENCE [LARGE SCALE GENOMIC DNA]</scope>
    <source>
        <strain evidence="14 15">CFS3442</strain>
    </source>
</reference>
<keyword evidence="9" id="KW-1029">Fimbrium biogenesis</keyword>
<evidence type="ECO:0000256" key="11">
    <source>
        <dbReference type="SAM" id="SignalP"/>
    </source>
</evidence>
<dbReference type="Gene3D" id="2.60.40.3110">
    <property type="match status" value="1"/>
</dbReference>
<protein>
    <submittedName>
        <fullName evidence="14">Fimbrial biogenesis outer membrane usher protein</fullName>
    </submittedName>
</protein>
<dbReference type="InterPro" id="IPR018030">
    <property type="entry name" value="Fimbrial_membr_usher_CS"/>
</dbReference>
<keyword evidence="3 9" id="KW-0813">Transport</keyword>
<evidence type="ECO:0000259" key="13">
    <source>
        <dbReference type="Pfam" id="PF13954"/>
    </source>
</evidence>
<keyword evidence="6 11" id="KW-0732">Signal</keyword>
<comment type="caution">
    <text evidence="14">The sequence shown here is derived from an EMBL/GenBank/DDBJ whole genome shotgun (WGS) entry which is preliminary data.</text>
</comment>
<dbReference type="Gene3D" id="2.60.40.2610">
    <property type="entry name" value="Outer membrane usher protein FimD, plug domain"/>
    <property type="match status" value="1"/>
</dbReference>
<comment type="similarity">
    <text evidence="2 9">Belongs to the fimbrial export usher family.</text>
</comment>
<dbReference type="RefSeq" id="WP_197612078.1">
    <property type="nucleotide sequence ID" value="NZ_JAHWBK010000003.1"/>
</dbReference>
<dbReference type="InterPro" id="IPR042186">
    <property type="entry name" value="FimD_plug_dom"/>
</dbReference>
<dbReference type="Gene3D" id="3.10.20.410">
    <property type="match status" value="1"/>
</dbReference>
<evidence type="ECO:0000256" key="8">
    <source>
        <dbReference type="ARBA" id="ARBA00023237"/>
    </source>
</evidence>
<dbReference type="PANTHER" id="PTHR30451">
    <property type="entry name" value="OUTER MEMBRANE USHER PROTEIN"/>
    <property type="match status" value="1"/>
</dbReference>
<dbReference type="PANTHER" id="PTHR30451:SF20">
    <property type="entry name" value="FIMBRIAE USHER"/>
    <property type="match status" value="1"/>
</dbReference>
<keyword evidence="8 9" id="KW-0998">Cell outer membrane</keyword>
<keyword evidence="4" id="KW-1134">Transmembrane beta strand</keyword>
<organism evidence="14 15">
    <name type="scientific">Stenotrophomonas riyadhensis</name>
    <dbReference type="NCBI Taxonomy" id="2859893"/>
    <lineage>
        <taxon>Bacteria</taxon>
        <taxon>Pseudomonadati</taxon>
        <taxon>Pseudomonadota</taxon>
        <taxon>Gammaproteobacteria</taxon>
        <taxon>Lysobacterales</taxon>
        <taxon>Lysobacteraceae</taxon>
        <taxon>Stenotrophomonas</taxon>
    </lineage>
</organism>
<evidence type="ECO:0000256" key="7">
    <source>
        <dbReference type="ARBA" id="ARBA00023136"/>
    </source>
</evidence>
<dbReference type="InterPro" id="IPR043142">
    <property type="entry name" value="PapC-like_C_sf"/>
</dbReference>
<keyword evidence="5 9" id="KW-0812">Transmembrane</keyword>
<dbReference type="PROSITE" id="PS01151">
    <property type="entry name" value="FIMBRIAL_USHER"/>
    <property type="match status" value="1"/>
</dbReference>
<dbReference type="Pfam" id="PF00577">
    <property type="entry name" value="Usher"/>
    <property type="match status" value="1"/>
</dbReference>
<dbReference type="InterPro" id="IPR037224">
    <property type="entry name" value="PapC_N_sf"/>
</dbReference>
<evidence type="ECO:0000313" key="15">
    <source>
        <dbReference type="Proteomes" id="UP001208054"/>
    </source>
</evidence>
<comment type="subcellular location">
    <subcellularLocation>
        <location evidence="1 9">Cell outer membrane</location>
        <topology evidence="1 9">Multi-pass membrane protein</topology>
    </subcellularLocation>
</comment>
<feature type="domain" description="PapC-like C-terminal" evidence="12">
    <location>
        <begin position="767"/>
        <end position="828"/>
    </location>
</feature>
<dbReference type="Pfam" id="PF13953">
    <property type="entry name" value="PapC_C"/>
    <property type="match status" value="1"/>
</dbReference>
<evidence type="ECO:0000256" key="2">
    <source>
        <dbReference type="ARBA" id="ARBA00008064"/>
    </source>
</evidence>
<sequence>MNQLHLTTAPMRCRLASAVLGVLLPMAGFAAPNVEFNTELLLGGGAMDLSRYQRGGALPGTYIADIRINDVIVGRRDITVSEDEQGLGQICWDPELFEVIGIDTERMAAAIAGQSSSDDYLALPEGRTCAALDAYVPSASASLDVGEQILDISVPQAYLARSPKGWVAPTSWDHGINAATLSYSANHSRQQSRGNSRSSTSVTLDAGVNLGAWRLRHSGYLSRGEQGTDYAASRSFVQRDLQSIGSQLKLGDAATDGDMFDGVSYRGVNISTDARMLPDSQRLYAPIVRGVAQTNARVVIRQRGYVVHESTVAPGPFEIDDLDGSGSSGDLEVEVIETDGRVERFTLPFTAMPQLLRQGQQRFSITAGQLRDPATGNAGFAEVTLRRGLGNQLTGFAGVTVADGYRAAVLGGALNTRFGSFSGDITLSDAWLPKATDVAAERRRGQSYRLAYNKSLFSSGTNITMAAYRYSTADFLSLSDAARLGQQREQGSDAFAPMRQRSRLDLTVSQKLGENGGNLFVNGSTADYWDHGKRQTNFSVGYSNRIGRASYSLTARRTLESSLFTSGPARQSNSIYLGVSMPLGVAPSAPRATANVSHDSDGRSSRRLGVSGMLGADAQGNYNASVSDQGNGTSFNAGLNYQLPVATVGASYGQSQGNRQLSLSASGGLVLHAEGMTLAQSLGETIGIVHVPGAEGAGVGNMDRVRTDRRGYAVAPHLNAYRRNEVNIDPAGLPLDIELSAGSVSAVPTAGAVVKMVLPTAIGRNALIEALMEDGTPLPFGADVFNEAGDVVGVVGQGSRLWVRGLEEQGVLSVRHAVDQQCSIPYDIRSVATDGLLESRCAATAANVAAVGTN</sequence>
<feature type="region of interest" description="Disordered" evidence="10">
    <location>
        <begin position="588"/>
        <end position="609"/>
    </location>
</feature>
<dbReference type="InterPro" id="IPR025949">
    <property type="entry name" value="PapC-like_C"/>
</dbReference>
<name>A0ABT2XCR7_9GAMM</name>
<dbReference type="Gene3D" id="2.60.40.2070">
    <property type="match status" value="1"/>
</dbReference>
<feature type="signal peptide" evidence="11">
    <location>
        <begin position="1"/>
        <end position="30"/>
    </location>
</feature>